<sequence length="165" mass="17534">MCSHGADTHSSSSTHRPPRAMYPSSQTHWKPPTLLTHMKLSPGHCRLSPQSLTSTHDRPSCASLKPWSHRHAWRAAHGSSAPVTSQVTLFFGLTVWPGGHTQTGSGLGFTAHLYSHPPSCISQLQGACSHCSVKQTYLVSDGIRTAMVPGGKLSTSSATGPMGVL</sequence>
<dbReference type="Proteomes" id="UP000314294">
    <property type="component" value="Unassembled WGS sequence"/>
</dbReference>
<reference evidence="2 3" key="1">
    <citation type="submission" date="2019-03" db="EMBL/GenBank/DDBJ databases">
        <title>First draft genome of Liparis tanakae, snailfish: a comprehensive survey of snailfish specific genes.</title>
        <authorList>
            <person name="Kim W."/>
            <person name="Song I."/>
            <person name="Jeong J.-H."/>
            <person name="Kim D."/>
            <person name="Kim S."/>
            <person name="Ryu S."/>
            <person name="Song J.Y."/>
            <person name="Lee S.K."/>
        </authorList>
    </citation>
    <scope>NUCLEOTIDE SEQUENCE [LARGE SCALE GENOMIC DNA]</scope>
    <source>
        <tissue evidence="2">Muscle</tissue>
    </source>
</reference>
<dbReference type="AlphaFoldDB" id="A0A4Z2J3R8"/>
<keyword evidence="3" id="KW-1185">Reference proteome</keyword>
<name>A0A4Z2J3R8_9TELE</name>
<evidence type="ECO:0000313" key="2">
    <source>
        <dbReference type="EMBL" id="TNN84985.1"/>
    </source>
</evidence>
<accession>A0A4Z2J3R8</accession>
<protein>
    <submittedName>
        <fullName evidence="2">Uncharacterized protein</fullName>
    </submittedName>
</protein>
<comment type="caution">
    <text evidence="2">The sequence shown here is derived from an EMBL/GenBank/DDBJ whole genome shotgun (WGS) entry which is preliminary data.</text>
</comment>
<dbReference type="EMBL" id="SRLO01000023">
    <property type="protein sequence ID" value="TNN84985.1"/>
    <property type="molecule type" value="Genomic_DNA"/>
</dbReference>
<evidence type="ECO:0000313" key="3">
    <source>
        <dbReference type="Proteomes" id="UP000314294"/>
    </source>
</evidence>
<gene>
    <name evidence="2" type="ORF">EYF80_004639</name>
</gene>
<feature type="region of interest" description="Disordered" evidence="1">
    <location>
        <begin position="1"/>
        <end position="28"/>
    </location>
</feature>
<organism evidence="2 3">
    <name type="scientific">Liparis tanakae</name>
    <name type="common">Tanaka's snailfish</name>
    <dbReference type="NCBI Taxonomy" id="230148"/>
    <lineage>
        <taxon>Eukaryota</taxon>
        <taxon>Metazoa</taxon>
        <taxon>Chordata</taxon>
        <taxon>Craniata</taxon>
        <taxon>Vertebrata</taxon>
        <taxon>Euteleostomi</taxon>
        <taxon>Actinopterygii</taxon>
        <taxon>Neopterygii</taxon>
        <taxon>Teleostei</taxon>
        <taxon>Neoteleostei</taxon>
        <taxon>Acanthomorphata</taxon>
        <taxon>Eupercaria</taxon>
        <taxon>Perciformes</taxon>
        <taxon>Cottioidei</taxon>
        <taxon>Cottales</taxon>
        <taxon>Liparidae</taxon>
        <taxon>Liparis</taxon>
    </lineage>
</organism>
<proteinExistence type="predicted"/>
<evidence type="ECO:0000256" key="1">
    <source>
        <dbReference type="SAM" id="MobiDB-lite"/>
    </source>
</evidence>